<keyword evidence="1" id="KW-0349">Heme</keyword>
<keyword evidence="1" id="KW-0561">Oxygen transport</keyword>
<dbReference type="PANTHER" id="PTHR43396">
    <property type="entry name" value="FLAVOHEMOPROTEIN"/>
    <property type="match status" value="1"/>
</dbReference>
<comment type="caution">
    <text evidence="3">The sequence shown here is derived from an EMBL/GenBank/DDBJ whole genome shotgun (WGS) entry which is preliminary data.</text>
</comment>
<dbReference type="Pfam" id="PF00042">
    <property type="entry name" value="Globin"/>
    <property type="match status" value="1"/>
</dbReference>
<evidence type="ECO:0000313" key="4">
    <source>
        <dbReference type="Proteomes" id="UP000617628"/>
    </source>
</evidence>
<reference evidence="3" key="1">
    <citation type="submission" date="2021-01" db="EMBL/GenBank/DDBJ databases">
        <title>Modified the classification status of verrucomicrobia.</title>
        <authorList>
            <person name="Feng X."/>
        </authorList>
    </citation>
    <scope>NUCLEOTIDE SEQUENCE</scope>
    <source>
        <strain evidence="3">KCTC 13126</strain>
    </source>
</reference>
<evidence type="ECO:0000313" key="3">
    <source>
        <dbReference type="EMBL" id="MBK1879985.1"/>
    </source>
</evidence>
<gene>
    <name evidence="3" type="ORF">JIN87_24080</name>
</gene>
<dbReference type="AlphaFoldDB" id="A0A934RYC3"/>
<dbReference type="EMBL" id="JAENIL010000065">
    <property type="protein sequence ID" value="MBK1879985.1"/>
    <property type="molecule type" value="Genomic_DNA"/>
</dbReference>
<name>A0A934RYC3_9BACT</name>
<dbReference type="RefSeq" id="WP_200358428.1">
    <property type="nucleotide sequence ID" value="NZ_JAENIL010000065.1"/>
</dbReference>
<dbReference type="GO" id="GO:0046210">
    <property type="term" value="P:nitric oxide catabolic process"/>
    <property type="evidence" value="ECO:0007669"/>
    <property type="project" value="TreeGrafter"/>
</dbReference>
<organism evidence="3 4">
    <name type="scientific">Pelagicoccus mobilis</name>
    <dbReference type="NCBI Taxonomy" id="415221"/>
    <lineage>
        <taxon>Bacteria</taxon>
        <taxon>Pseudomonadati</taxon>
        <taxon>Verrucomicrobiota</taxon>
        <taxon>Opitutia</taxon>
        <taxon>Puniceicoccales</taxon>
        <taxon>Pelagicoccaceae</taxon>
        <taxon>Pelagicoccus</taxon>
    </lineage>
</organism>
<dbReference type="InterPro" id="IPR012292">
    <property type="entry name" value="Globin/Proto"/>
</dbReference>
<keyword evidence="4" id="KW-1185">Reference proteome</keyword>
<dbReference type="GO" id="GO:0071500">
    <property type="term" value="P:cellular response to nitrosative stress"/>
    <property type="evidence" value="ECO:0007669"/>
    <property type="project" value="TreeGrafter"/>
</dbReference>
<accession>A0A934RYC3</accession>
<keyword evidence="1" id="KW-0408">Iron</keyword>
<dbReference type="InterPro" id="IPR009050">
    <property type="entry name" value="Globin-like_sf"/>
</dbReference>
<dbReference type="GO" id="GO:0008941">
    <property type="term" value="F:nitric oxide dioxygenase NAD(P)H activity"/>
    <property type="evidence" value="ECO:0007669"/>
    <property type="project" value="TreeGrafter"/>
</dbReference>
<protein>
    <submittedName>
        <fullName evidence="3">Hemin receptor</fullName>
    </submittedName>
</protein>
<dbReference type="PANTHER" id="PTHR43396:SF6">
    <property type="entry name" value="ABL201WP"/>
    <property type="match status" value="1"/>
</dbReference>
<dbReference type="SUPFAM" id="SSF46458">
    <property type="entry name" value="Globin-like"/>
    <property type="match status" value="1"/>
</dbReference>
<dbReference type="CDD" id="cd12131">
    <property type="entry name" value="HGbI-like"/>
    <property type="match status" value="1"/>
</dbReference>
<dbReference type="InterPro" id="IPR000971">
    <property type="entry name" value="Globin"/>
</dbReference>
<sequence length="137" mass="15035">MTETQIQLVQSSWEKCIPIADTAASLFYSKLFELDPSLKPLFKSDIKEQGKKLMTMITTAVRGLSNLEAIVGAVQDMGRRHAGYGVKEEHYETVGSALIWTLKKGLGDDFDEATEEAWVATYTLLASTMKDAAAEAA</sequence>
<dbReference type="GO" id="GO:0020037">
    <property type="term" value="F:heme binding"/>
    <property type="evidence" value="ECO:0007669"/>
    <property type="project" value="InterPro"/>
</dbReference>
<keyword evidence="1" id="KW-0479">Metal-binding</keyword>
<dbReference type="GO" id="GO:0071949">
    <property type="term" value="F:FAD binding"/>
    <property type="evidence" value="ECO:0007669"/>
    <property type="project" value="TreeGrafter"/>
</dbReference>
<comment type="similarity">
    <text evidence="1">Belongs to the globin family.</text>
</comment>
<dbReference type="GO" id="GO:0019825">
    <property type="term" value="F:oxygen binding"/>
    <property type="evidence" value="ECO:0007669"/>
    <property type="project" value="InterPro"/>
</dbReference>
<dbReference type="PROSITE" id="PS01033">
    <property type="entry name" value="GLOBIN"/>
    <property type="match status" value="1"/>
</dbReference>
<dbReference type="Gene3D" id="1.10.490.10">
    <property type="entry name" value="Globins"/>
    <property type="match status" value="1"/>
</dbReference>
<keyword evidence="3" id="KW-0675">Receptor</keyword>
<evidence type="ECO:0000259" key="2">
    <source>
        <dbReference type="PROSITE" id="PS01033"/>
    </source>
</evidence>
<dbReference type="PRINTS" id="PR00188">
    <property type="entry name" value="PLANTGLOBIN"/>
</dbReference>
<dbReference type="Proteomes" id="UP000617628">
    <property type="component" value="Unassembled WGS sequence"/>
</dbReference>
<proteinExistence type="inferred from homology"/>
<dbReference type="GO" id="GO:0005344">
    <property type="term" value="F:oxygen carrier activity"/>
    <property type="evidence" value="ECO:0007669"/>
    <property type="project" value="UniProtKB-KW"/>
</dbReference>
<keyword evidence="1" id="KW-0813">Transport</keyword>
<feature type="domain" description="Globin" evidence="2">
    <location>
        <begin position="1"/>
        <end position="134"/>
    </location>
</feature>
<evidence type="ECO:0000256" key="1">
    <source>
        <dbReference type="RuleBase" id="RU000356"/>
    </source>
</evidence>